<dbReference type="InterPro" id="IPR005828">
    <property type="entry name" value="MFS_sugar_transport-like"/>
</dbReference>
<sequence length="356" mass="39055">LETTPSRHRTLAGMLLGTSFSVAVVLFAGAGYLVRTWRWLLLAGSAPLLVVMPLAFLVSESPRWLSQQGRGHEAGVILGHAAAKNRVQLSPALTSALRDLQEEVIEKPQRSQTADMTWGKRARAKLHQITAYLRFPALRRIIVATTGIWYLQGILYLGIILNANNFTSNDPYIYVAMSGTMDLIAILIATPLNMRMGRRFIVGGALLVAGVLLLVDLAVPEEFMWIRWVLVMTSLLLIAAVFQVNFMYVPELYPTVIRSRGFALASLAGSFGFLTAPFITDVLAQKTWWAVGATFGSAGILGSLLVPLLPETNNMPLPDTIEDVERRREGIRAAKKGKTREDEAEEMPAIGPAEEA</sequence>
<dbReference type="Gene3D" id="1.20.1250.20">
    <property type="entry name" value="MFS general substrate transporter like domains"/>
    <property type="match status" value="1"/>
</dbReference>
<comment type="caution">
    <text evidence="8">The sequence shown here is derived from an EMBL/GenBank/DDBJ whole genome shotgun (WGS) entry which is preliminary data.</text>
</comment>
<keyword evidence="9" id="KW-1185">Reference proteome</keyword>
<accession>A0A423U955</accession>
<feature type="transmembrane region" description="Helical" evidence="6">
    <location>
        <begin position="225"/>
        <end position="249"/>
    </location>
</feature>
<feature type="transmembrane region" description="Helical" evidence="6">
    <location>
        <begin position="286"/>
        <end position="309"/>
    </location>
</feature>
<dbReference type="InterPro" id="IPR036259">
    <property type="entry name" value="MFS_trans_sf"/>
</dbReference>
<dbReference type="PANTHER" id="PTHR24064">
    <property type="entry name" value="SOLUTE CARRIER FAMILY 22 MEMBER"/>
    <property type="match status" value="1"/>
</dbReference>
<proteinExistence type="predicted"/>
<evidence type="ECO:0000256" key="1">
    <source>
        <dbReference type="ARBA" id="ARBA00004141"/>
    </source>
</evidence>
<feature type="transmembrane region" description="Helical" evidence="6">
    <location>
        <begin position="172"/>
        <end position="193"/>
    </location>
</feature>
<reference evidence="8 9" key="1">
    <citation type="submission" date="2018-04" db="EMBL/GenBank/DDBJ databases">
        <authorList>
            <person name="Zhang X."/>
            <person name="Yuan J."/>
            <person name="Li F."/>
            <person name="Xiang J."/>
        </authorList>
    </citation>
    <scope>NUCLEOTIDE SEQUENCE [LARGE SCALE GENOMIC DNA]</scope>
    <source>
        <tissue evidence="8">Muscle</tissue>
    </source>
</reference>
<comment type="subcellular location">
    <subcellularLocation>
        <location evidence="1">Membrane</location>
        <topology evidence="1">Multi-pass membrane protein</topology>
    </subcellularLocation>
</comment>
<keyword evidence="3 6" id="KW-1133">Transmembrane helix</keyword>
<dbReference type="OrthoDB" id="5296287at2759"/>
<dbReference type="PROSITE" id="PS50850">
    <property type="entry name" value="MFS"/>
    <property type="match status" value="1"/>
</dbReference>
<keyword evidence="4 6" id="KW-0472">Membrane</keyword>
<protein>
    <submittedName>
        <fullName evidence="8">Putative solute carrier family 22 member 20</fullName>
    </submittedName>
</protein>
<feature type="domain" description="Major facilitator superfamily (MFS) profile" evidence="7">
    <location>
        <begin position="1"/>
        <end position="314"/>
    </location>
</feature>
<evidence type="ECO:0000256" key="2">
    <source>
        <dbReference type="ARBA" id="ARBA00022692"/>
    </source>
</evidence>
<feature type="transmembrane region" description="Helical" evidence="6">
    <location>
        <begin position="261"/>
        <end position="280"/>
    </location>
</feature>
<dbReference type="AlphaFoldDB" id="A0A423U955"/>
<feature type="transmembrane region" description="Helical" evidence="6">
    <location>
        <begin position="141"/>
        <end position="160"/>
    </location>
</feature>
<evidence type="ECO:0000256" key="4">
    <source>
        <dbReference type="ARBA" id="ARBA00023136"/>
    </source>
</evidence>
<gene>
    <name evidence="8" type="ORF">C7M84_019493</name>
</gene>
<name>A0A423U955_PENVA</name>
<dbReference type="GO" id="GO:0016020">
    <property type="term" value="C:membrane"/>
    <property type="evidence" value="ECO:0007669"/>
    <property type="project" value="UniProtKB-SubCell"/>
</dbReference>
<evidence type="ECO:0000256" key="6">
    <source>
        <dbReference type="SAM" id="Phobius"/>
    </source>
</evidence>
<keyword evidence="2 6" id="KW-0812">Transmembrane</keyword>
<organism evidence="8 9">
    <name type="scientific">Penaeus vannamei</name>
    <name type="common">Whiteleg shrimp</name>
    <name type="synonym">Litopenaeus vannamei</name>
    <dbReference type="NCBI Taxonomy" id="6689"/>
    <lineage>
        <taxon>Eukaryota</taxon>
        <taxon>Metazoa</taxon>
        <taxon>Ecdysozoa</taxon>
        <taxon>Arthropoda</taxon>
        <taxon>Crustacea</taxon>
        <taxon>Multicrustacea</taxon>
        <taxon>Malacostraca</taxon>
        <taxon>Eumalacostraca</taxon>
        <taxon>Eucarida</taxon>
        <taxon>Decapoda</taxon>
        <taxon>Dendrobranchiata</taxon>
        <taxon>Penaeoidea</taxon>
        <taxon>Penaeidae</taxon>
        <taxon>Penaeus</taxon>
    </lineage>
</organism>
<feature type="transmembrane region" description="Helical" evidence="6">
    <location>
        <begin position="39"/>
        <end position="58"/>
    </location>
</feature>
<feature type="transmembrane region" description="Helical" evidence="6">
    <location>
        <begin position="200"/>
        <end position="219"/>
    </location>
</feature>
<dbReference type="SUPFAM" id="SSF103473">
    <property type="entry name" value="MFS general substrate transporter"/>
    <property type="match status" value="1"/>
</dbReference>
<evidence type="ECO:0000256" key="3">
    <source>
        <dbReference type="ARBA" id="ARBA00022989"/>
    </source>
</evidence>
<dbReference type="GO" id="GO:0022857">
    <property type="term" value="F:transmembrane transporter activity"/>
    <property type="evidence" value="ECO:0007669"/>
    <property type="project" value="InterPro"/>
</dbReference>
<dbReference type="InterPro" id="IPR020846">
    <property type="entry name" value="MFS_dom"/>
</dbReference>
<evidence type="ECO:0000259" key="7">
    <source>
        <dbReference type="PROSITE" id="PS50850"/>
    </source>
</evidence>
<reference evidence="8 9" key="2">
    <citation type="submission" date="2019-01" db="EMBL/GenBank/DDBJ databases">
        <title>The decoding of complex shrimp genome reveals the adaptation for benthos swimmer, frequently molting mechanism and breeding impact on genome.</title>
        <authorList>
            <person name="Sun Y."/>
            <person name="Gao Y."/>
            <person name="Yu Y."/>
        </authorList>
    </citation>
    <scope>NUCLEOTIDE SEQUENCE [LARGE SCALE GENOMIC DNA]</scope>
    <source>
        <tissue evidence="8">Muscle</tissue>
    </source>
</reference>
<evidence type="ECO:0000256" key="5">
    <source>
        <dbReference type="SAM" id="MobiDB-lite"/>
    </source>
</evidence>
<feature type="transmembrane region" description="Helical" evidence="6">
    <location>
        <begin position="12"/>
        <end position="33"/>
    </location>
</feature>
<dbReference type="Proteomes" id="UP000283509">
    <property type="component" value="Unassembled WGS sequence"/>
</dbReference>
<dbReference type="EMBL" id="QCYY01000357">
    <property type="protein sequence ID" value="ROT85236.1"/>
    <property type="molecule type" value="Genomic_DNA"/>
</dbReference>
<evidence type="ECO:0000313" key="8">
    <source>
        <dbReference type="EMBL" id="ROT85236.1"/>
    </source>
</evidence>
<dbReference type="Pfam" id="PF00083">
    <property type="entry name" value="Sugar_tr"/>
    <property type="match status" value="1"/>
</dbReference>
<feature type="region of interest" description="Disordered" evidence="5">
    <location>
        <begin position="331"/>
        <end position="356"/>
    </location>
</feature>
<evidence type="ECO:0000313" key="9">
    <source>
        <dbReference type="Proteomes" id="UP000283509"/>
    </source>
</evidence>
<feature type="non-terminal residue" evidence="8">
    <location>
        <position position="1"/>
    </location>
</feature>